<dbReference type="PATRIC" id="fig|66851.6.peg.98"/>
<feature type="region of interest" description="Disordered" evidence="1">
    <location>
        <begin position="425"/>
        <end position="515"/>
    </location>
</feature>
<keyword evidence="2" id="KW-1133">Transmembrane helix</keyword>
<evidence type="ECO:0000256" key="2">
    <source>
        <dbReference type="SAM" id="Phobius"/>
    </source>
</evidence>
<keyword evidence="2" id="KW-0812">Transmembrane</keyword>
<organism evidence="4 5">
    <name type="scientific">Methanobrevibacter oralis</name>
    <dbReference type="NCBI Taxonomy" id="66851"/>
    <lineage>
        <taxon>Archaea</taxon>
        <taxon>Methanobacteriati</taxon>
        <taxon>Methanobacteriota</taxon>
        <taxon>Methanomada group</taxon>
        <taxon>Methanobacteria</taxon>
        <taxon>Methanobacteriales</taxon>
        <taxon>Methanobacteriaceae</taxon>
        <taxon>Methanobrevibacter</taxon>
    </lineage>
</organism>
<sequence length="550" mass="60879">MDKKVFCLFFICFIGLFVISSVNAVEDKITSDYQVTSDLSNEDIQKVFDSANDGDTIEFKSKEYKNISLVVDKKLNIISKVNSNIHVSFDIKNLRINKTFGFYFTPNSKGSLLSGITIVANSADYGIVLNSSDNTIIKNNIITGGANSILIRNSHNVGLTYNDISKAIKNGVQLQNVKNSLFYNNKISYNGRSGIETSNIDNNNISYNIIHHNRFNGISMYNESSSNSIKHNNVYENTNGIYIDSNSKYDIINANTFTSNRRDPNCELGGYESGNGLLFGADFKTAKEGSAARLQVKYNVLTHNEQYQAKNNPELPVFKLGDNWFDSTDDSNTFVCPMLLAGIMKLDTISVKNGIGLQMYDTNGNEVKEFATFDTKVNVDGKQYTAKFVNGRAIIDAKLDSNKEYDVEVEIGGKFVKYKYKATGEKDNNNANNKKPDTTNSGSFNTNRSSKQGNGDSNSPNNHISNSNSSSKKYGSNSSDIYSNDYSDNGQNTISNGDSNANGDESKEGKAYEVVPESKISKSLTETSGIVVLIMVFLMILFIFGYRRGQ</sequence>
<dbReference type="Pfam" id="PF13229">
    <property type="entry name" value="Beta_helix"/>
    <property type="match status" value="1"/>
</dbReference>
<dbReference type="InterPro" id="IPR012334">
    <property type="entry name" value="Pectin_lyas_fold"/>
</dbReference>
<dbReference type="Proteomes" id="UP000077428">
    <property type="component" value="Unassembled WGS sequence"/>
</dbReference>
<dbReference type="InterPro" id="IPR006626">
    <property type="entry name" value="PbH1"/>
</dbReference>
<gene>
    <name evidence="4" type="ORF">MBORA_00740</name>
</gene>
<dbReference type="InterPro" id="IPR011050">
    <property type="entry name" value="Pectin_lyase_fold/virulence"/>
</dbReference>
<dbReference type="EMBL" id="LWMU01000022">
    <property type="protein sequence ID" value="KZX14169.1"/>
    <property type="molecule type" value="Genomic_DNA"/>
</dbReference>
<dbReference type="Gene3D" id="2.160.20.10">
    <property type="entry name" value="Single-stranded right-handed beta-helix, Pectin lyase-like"/>
    <property type="match status" value="1"/>
</dbReference>
<evidence type="ECO:0000256" key="1">
    <source>
        <dbReference type="SAM" id="MobiDB-lite"/>
    </source>
</evidence>
<evidence type="ECO:0000313" key="4">
    <source>
        <dbReference type="EMBL" id="KZX14169.1"/>
    </source>
</evidence>
<reference evidence="5" key="1">
    <citation type="journal article" date="2016" name="Genome Announc.">
        <title>Draft Genome Sequences of Methanobrevibacter curvatus DSM11111, Methanobrevibacter cuticularis DSM11139, Methanobrevibacter filiformis DSM11501, and Methanobrevibacter oralis DSM7256.</title>
        <authorList>
            <person name="Poehlein A."/>
            <person name="Seedorf H."/>
        </authorList>
    </citation>
    <scope>NUCLEOTIDE SEQUENCE [LARGE SCALE GENOMIC DNA]</scope>
    <source>
        <strain evidence="5">DSM 7256 / JCM 30027 / ZR</strain>
    </source>
</reference>
<dbReference type="RefSeq" id="WP_042692964.1">
    <property type="nucleotide sequence ID" value="NZ_CABMAB010000015.1"/>
</dbReference>
<proteinExistence type="predicted"/>
<feature type="compositionally biased region" description="Polar residues" evidence="1">
    <location>
        <begin position="491"/>
        <end position="503"/>
    </location>
</feature>
<comment type="caution">
    <text evidence="4">The sequence shown here is derived from an EMBL/GenBank/DDBJ whole genome shotgun (WGS) entry which is preliminary data.</text>
</comment>
<dbReference type="AlphaFoldDB" id="A0A166C624"/>
<feature type="transmembrane region" description="Helical" evidence="2">
    <location>
        <begin position="528"/>
        <end position="546"/>
    </location>
</feature>
<keyword evidence="5" id="KW-1185">Reference proteome</keyword>
<feature type="compositionally biased region" description="Low complexity" evidence="1">
    <location>
        <begin position="457"/>
        <end position="490"/>
    </location>
</feature>
<keyword evidence="2" id="KW-0472">Membrane</keyword>
<evidence type="ECO:0000313" key="5">
    <source>
        <dbReference type="Proteomes" id="UP000077428"/>
    </source>
</evidence>
<protein>
    <recommendedName>
        <fullName evidence="3">Right handed beta helix domain-containing protein</fullName>
    </recommendedName>
</protein>
<feature type="domain" description="Right handed beta helix" evidence="3">
    <location>
        <begin position="114"/>
        <end position="253"/>
    </location>
</feature>
<dbReference type="SUPFAM" id="SSF51126">
    <property type="entry name" value="Pectin lyase-like"/>
    <property type="match status" value="1"/>
</dbReference>
<dbReference type="InterPro" id="IPR039448">
    <property type="entry name" value="Beta_helix"/>
</dbReference>
<dbReference type="SMART" id="SM00710">
    <property type="entry name" value="PbH1"/>
    <property type="match status" value="6"/>
</dbReference>
<feature type="compositionally biased region" description="Polar residues" evidence="1">
    <location>
        <begin position="441"/>
        <end position="456"/>
    </location>
</feature>
<dbReference type="STRING" id="66851.MBORA_00740"/>
<evidence type="ECO:0000259" key="3">
    <source>
        <dbReference type="Pfam" id="PF13229"/>
    </source>
</evidence>
<dbReference type="OrthoDB" id="78435at2157"/>
<accession>A0A166C624</accession>
<name>A0A166C624_METOA</name>